<keyword evidence="3" id="KW-1185">Reference proteome</keyword>
<dbReference type="Proteomes" id="UP001234989">
    <property type="component" value="Chromosome 3"/>
</dbReference>
<reference evidence="2" key="1">
    <citation type="submission" date="2023-08" db="EMBL/GenBank/DDBJ databases">
        <title>A de novo genome assembly of Solanum verrucosum Schlechtendal, a Mexican diploid species geographically isolated from the other diploid A-genome species in potato relatives.</title>
        <authorList>
            <person name="Hosaka K."/>
        </authorList>
    </citation>
    <scope>NUCLEOTIDE SEQUENCE</scope>
    <source>
        <tissue evidence="2">Young leaves</tissue>
    </source>
</reference>
<gene>
    <name evidence="2" type="ORF">MTR67_013030</name>
</gene>
<evidence type="ECO:0000313" key="3">
    <source>
        <dbReference type="Proteomes" id="UP001234989"/>
    </source>
</evidence>
<evidence type="ECO:0000313" key="2">
    <source>
        <dbReference type="EMBL" id="WMV19645.1"/>
    </source>
</evidence>
<evidence type="ECO:0000256" key="1">
    <source>
        <dbReference type="SAM" id="SignalP"/>
    </source>
</evidence>
<dbReference type="EMBL" id="CP133614">
    <property type="protein sequence ID" value="WMV19645.1"/>
    <property type="molecule type" value="Genomic_DNA"/>
</dbReference>
<feature type="signal peptide" evidence="1">
    <location>
        <begin position="1"/>
        <end position="21"/>
    </location>
</feature>
<dbReference type="AlphaFoldDB" id="A0AAF0TNF0"/>
<organism evidence="2 3">
    <name type="scientific">Solanum verrucosum</name>
    <dbReference type="NCBI Taxonomy" id="315347"/>
    <lineage>
        <taxon>Eukaryota</taxon>
        <taxon>Viridiplantae</taxon>
        <taxon>Streptophyta</taxon>
        <taxon>Embryophyta</taxon>
        <taxon>Tracheophyta</taxon>
        <taxon>Spermatophyta</taxon>
        <taxon>Magnoliopsida</taxon>
        <taxon>eudicotyledons</taxon>
        <taxon>Gunneridae</taxon>
        <taxon>Pentapetalae</taxon>
        <taxon>asterids</taxon>
        <taxon>lamiids</taxon>
        <taxon>Solanales</taxon>
        <taxon>Solanaceae</taxon>
        <taxon>Solanoideae</taxon>
        <taxon>Solaneae</taxon>
        <taxon>Solanum</taxon>
    </lineage>
</organism>
<accession>A0AAF0TNF0</accession>
<proteinExistence type="predicted"/>
<protein>
    <submittedName>
        <fullName evidence="2">Uncharacterized protein</fullName>
    </submittedName>
</protein>
<name>A0AAF0TNF0_SOLVR</name>
<feature type="chain" id="PRO_5042253839" evidence="1">
    <location>
        <begin position="22"/>
        <end position="69"/>
    </location>
</feature>
<keyword evidence="1" id="KW-0732">Signal</keyword>
<sequence>MFSIQWWIYLFLYTLQPQARTFTGDCDMYPTCHSSSMDFTKFGWKLGLRLLLNKLNCLILVGKYGVFCV</sequence>